<protein>
    <recommendedName>
        <fullName evidence="1">MINDY deubiquitinase domain-containing protein</fullName>
    </recommendedName>
</protein>
<reference evidence="2 3" key="1">
    <citation type="submission" date="2019-11" db="EMBL/GenBank/DDBJ databases">
        <title>Whole genome sequence of Oryza granulata.</title>
        <authorList>
            <person name="Li W."/>
        </authorList>
    </citation>
    <scope>NUCLEOTIDE SEQUENCE [LARGE SCALE GENOMIC DNA]</scope>
    <source>
        <strain evidence="3">cv. Menghai</strain>
        <tissue evidence="2">Leaf</tissue>
    </source>
</reference>
<organism evidence="2 3">
    <name type="scientific">Oryza meyeriana var. granulata</name>
    <dbReference type="NCBI Taxonomy" id="110450"/>
    <lineage>
        <taxon>Eukaryota</taxon>
        <taxon>Viridiplantae</taxon>
        <taxon>Streptophyta</taxon>
        <taxon>Embryophyta</taxon>
        <taxon>Tracheophyta</taxon>
        <taxon>Spermatophyta</taxon>
        <taxon>Magnoliopsida</taxon>
        <taxon>Liliopsida</taxon>
        <taxon>Poales</taxon>
        <taxon>Poaceae</taxon>
        <taxon>BOP clade</taxon>
        <taxon>Oryzoideae</taxon>
        <taxon>Oryzeae</taxon>
        <taxon>Oryzinae</taxon>
        <taxon>Oryza</taxon>
        <taxon>Oryza meyeriana</taxon>
    </lineage>
</organism>
<comment type="caution">
    <text evidence="2">The sequence shown here is derived from an EMBL/GenBank/DDBJ whole genome shotgun (WGS) entry which is preliminary data.</text>
</comment>
<dbReference type="OrthoDB" id="10261212at2759"/>
<dbReference type="GO" id="GO:0004843">
    <property type="term" value="F:cysteine-type deubiquitinase activity"/>
    <property type="evidence" value="ECO:0007669"/>
    <property type="project" value="InterPro"/>
</dbReference>
<dbReference type="InterPro" id="IPR033979">
    <property type="entry name" value="MINDY_domain"/>
</dbReference>
<dbReference type="EMBL" id="SPHZ02000009">
    <property type="protein sequence ID" value="KAF0899259.1"/>
    <property type="molecule type" value="Genomic_DNA"/>
</dbReference>
<sequence length="63" mass="7349">MGSIISRDRSFCELPTLEPNNLQMQRGDREEEVELYKGSLYLLATDQGFINQTDVVWQKLDKE</sequence>
<dbReference type="GO" id="GO:1990380">
    <property type="term" value="F:K48-linked deubiquitinase activity"/>
    <property type="evidence" value="ECO:0007669"/>
    <property type="project" value="InterPro"/>
</dbReference>
<accession>A0A6G1CGE8</accession>
<dbReference type="AlphaFoldDB" id="A0A6G1CGE8"/>
<name>A0A6G1CGE8_9ORYZ</name>
<feature type="domain" description="MINDY deubiquitinase" evidence="1">
    <location>
        <begin position="36"/>
        <end position="61"/>
    </location>
</feature>
<keyword evidence="3" id="KW-1185">Reference proteome</keyword>
<gene>
    <name evidence="2" type="ORF">E2562_015916</name>
</gene>
<proteinExistence type="predicted"/>
<evidence type="ECO:0000313" key="3">
    <source>
        <dbReference type="Proteomes" id="UP000479710"/>
    </source>
</evidence>
<evidence type="ECO:0000313" key="2">
    <source>
        <dbReference type="EMBL" id="KAF0899259.1"/>
    </source>
</evidence>
<evidence type="ECO:0000259" key="1">
    <source>
        <dbReference type="Pfam" id="PF04424"/>
    </source>
</evidence>
<dbReference type="Proteomes" id="UP000479710">
    <property type="component" value="Unassembled WGS sequence"/>
</dbReference>
<dbReference type="Pfam" id="PF04424">
    <property type="entry name" value="MINDY_DUB"/>
    <property type="match status" value="1"/>
</dbReference>